<gene>
    <name evidence="2" type="ORF">SIDU_14590</name>
</gene>
<feature type="transmembrane region" description="Helical" evidence="1">
    <location>
        <begin position="238"/>
        <end position="257"/>
    </location>
</feature>
<dbReference type="RefSeq" id="WP_007686975.1">
    <property type="nucleotide sequence ID" value="NZ_CP013070.1"/>
</dbReference>
<dbReference type="KEGG" id="sinb:SIDU_14590"/>
<feature type="transmembrane region" description="Helical" evidence="1">
    <location>
        <begin position="144"/>
        <end position="165"/>
    </location>
</feature>
<evidence type="ECO:0000313" key="2">
    <source>
        <dbReference type="EMBL" id="APL95637.1"/>
    </source>
</evidence>
<accession>A0A1L5BS78</accession>
<dbReference type="AlphaFoldDB" id="A0A1L5BS78"/>
<feature type="transmembrane region" description="Helical" evidence="1">
    <location>
        <begin position="354"/>
        <end position="375"/>
    </location>
</feature>
<feature type="transmembrane region" description="Helical" evidence="1">
    <location>
        <begin position="301"/>
        <end position="321"/>
    </location>
</feature>
<evidence type="ECO:0008006" key="4">
    <source>
        <dbReference type="Google" id="ProtNLM"/>
    </source>
</evidence>
<keyword evidence="1" id="KW-1133">Transmembrane helix</keyword>
<name>A0A1L5BS78_SPHIB</name>
<protein>
    <recommendedName>
        <fullName evidence="4">AcrB/AcrD/AcrF family protein</fullName>
    </recommendedName>
</protein>
<sequence length="616" mass="65781">MASSPAPDGGSPSRTASLARWQICVAALLLWALCCAVMLWLFRNGLTTLEFRDPDDAMRLQQVRDWLHGQDFRDVSQHRVNPPAGGPMHWSRIVDMPIAALILMLQPLLGPVRAELAACALVPLLLLGGLTATVFLAARRAAGGLFVPMLAVVLLLTTPTILVQFTPFRIDHHGWQIWMAAVALCGALDARCLRGGVTAGLALAVWLQISSEALPYAALFAGALALRSWFDRREAARIAAYAVTLGGGALLLLLLLRGSGAVLARYCDGLSAAYIWPLLAFALAMPLALRLIGATTVRRRFMATAAAGGAAAGVFLLSGGACLSGDPFKALGPVAYRLWYLQVKEGRPIWEQGLLMAGIILLPAVMGLASTIVAAWRAPEREARDRWIVIALLLAGALAVAILVLRAMSVAHVLALPGTAWLLLATFQHIQGWSRAVARILVTASVAILLTPAGLCGAWILIASGAAEKEQPETVNCRTAALLAPLRALPRSTLFAPLDLGPDILVRTGHNVIGTAHHRNATGINAVIDGFTQPPVKALTTIMRLNGGKGPDYLLTCNDMNEIKHYRADFPQGLAAALKRDKPPRWLRPVPSKGPLRIYKVIAQPATKASATPFMQ</sequence>
<reference evidence="2 3" key="1">
    <citation type="journal article" date="2012" name="J. Bacteriol.">
        <title>Genome sequence of Sphingobium indicum B90A, a hexachlorocyclohexane-degrading bacterium.</title>
        <authorList>
            <person name="Anand S."/>
            <person name="Sangwan N."/>
            <person name="Lata P."/>
            <person name="Kaur J."/>
            <person name="Dua A."/>
            <person name="Singh A.K."/>
            <person name="Verma M."/>
            <person name="Kaur J."/>
            <person name="Khurana J.P."/>
            <person name="Khurana P."/>
            <person name="Mathur S."/>
            <person name="Lal R."/>
        </authorList>
    </citation>
    <scope>NUCLEOTIDE SEQUENCE [LARGE SCALE GENOMIC DNA]</scope>
    <source>
        <strain evidence="3">DSM 16412 / CCM 7286 / MTCC 6364 / B90A</strain>
    </source>
</reference>
<feature type="transmembrane region" description="Helical" evidence="1">
    <location>
        <begin position="387"/>
        <end position="405"/>
    </location>
</feature>
<feature type="transmembrane region" description="Helical" evidence="1">
    <location>
        <begin position="21"/>
        <end position="42"/>
    </location>
</feature>
<evidence type="ECO:0000313" key="3">
    <source>
        <dbReference type="Proteomes" id="UP000004550"/>
    </source>
</evidence>
<feature type="transmembrane region" description="Helical" evidence="1">
    <location>
        <begin position="269"/>
        <end position="289"/>
    </location>
</feature>
<feature type="transmembrane region" description="Helical" evidence="1">
    <location>
        <begin position="411"/>
        <end position="428"/>
    </location>
</feature>
<organism evidence="2 3">
    <name type="scientific">Sphingobium indicum (strain DSM 16412 / CCM 7286 / MTCC 6364 / B90A)</name>
    <dbReference type="NCBI Taxonomy" id="861109"/>
    <lineage>
        <taxon>Bacteria</taxon>
        <taxon>Pseudomonadati</taxon>
        <taxon>Pseudomonadota</taxon>
        <taxon>Alphaproteobacteria</taxon>
        <taxon>Sphingomonadales</taxon>
        <taxon>Sphingomonadaceae</taxon>
        <taxon>Sphingobium</taxon>
    </lineage>
</organism>
<feature type="transmembrane region" description="Helical" evidence="1">
    <location>
        <begin position="203"/>
        <end position="226"/>
    </location>
</feature>
<feature type="transmembrane region" description="Helical" evidence="1">
    <location>
        <begin position="440"/>
        <end position="462"/>
    </location>
</feature>
<evidence type="ECO:0000256" key="1">
    <source>
        <dbReference type="SAM" id="Phobius"/>
    </source>
</evidence>
<keyword evidence="1" id="KW-0472">Membrane</keyword>
<dbReference type="Proteomes" id="UP000004550">
    <property type="component" value="Chromosome"/>
</dbReference>
<proteinExistence type="predicted"/>
<dbReference type="EMBL" id="CP013070">
    <property type="protein sequence ID" value="APL95637.1"/>
    <property type="molecule type" value="Genomic_DNA"/>
</dbReference>
<feature type="transmembrane region" description="Helical" evidence="1">
    <location>
        <begin position="116"/>
        <end position="138"/>
    </location>
</feature>
<keyword evidence="1" id="KW-0812">Transmembrane</keyword>